<dbReference type="Proteomes" id="UP000768646">
    <property type="component" value="Unassembled WGS sequence"/>
</dbReference>
<gene>
    <name evidence="1" type="ORF">PORY_001972</name>
</gene>
<organism evidence="1 2">
    <name type="scientific">Pneumocystis oryctolagi</name>
    <dbReference type="NCBI Taxonomy" id="42067"/>
    <lineage>
        <taxon>Eukaryota</taxon>
        <taxon>Fungi</taxon>
        <taxon>Dikarya</taxon>
        <taxon>Ascomycota</taxon>
        <taxon>Taphrinomycotina</taxon>
        <taxon>Pneumocystomycetes</taxon>
        <taxon>Pneumocystaceae</taxon>
        <taxon>Pneumocystis</taxon>
    </lineage>
</organism>
<dbReference type="EMBL" id="JABTEG010000007">
    <property type="protein sequence ID" value="KAG4304579.1"/>
    <property type="molecule type" value="Genomic_DNA"/>
</dbReference>
<comment type="caution">
    <text evidence="1">The sequence shown here is derived from an EMBL/GenBank/DDBJ whole genome shotgun (WGS) entry which is preliminary data.</text>
</comment>
<evidence type="ECO:0000313" key="2">
    <source>
        <dbReference type="Proteomes" id="UP000768646"/>
    </source>
</evidence>
<keyword evidence="2" id="KW-1185">Reference proteome</keyword>
<reference evidence="1 2" key="1">
    <citation type="journal article" date="2021" name="Commun. Biol.">
        <title>Genomic insights into the host specific adaptation of the Pneumocystis genus.</title>
        <authorList>
            <person name="Cisse O.H."/>
            <person name="Ma L."/>
            <person name="Dekker J.P."/>
            <person name="Khil P.P."/>
            <person name="Youn J.-H."/>
            <person name="Brenchley J.M."/>
            <person name="Blair R."/>
            <person name="Pahar B."/>
            <person name="Chabe M."/>
            <person name="Van Rompay K.K.A."/>
            <person name="Keesler R."/>
            <person name="Sukura A."/>
            <person name="Hirsch V."/>
            <person name="Kutty G."/>
            <person name="Liu Y."/>
            <person name="Peng L."/>
            <person name="Chen J."/>
            <person name="Song J."/>
            <person name="Weissenbacher-Lang C."/>
            <person name="Xu J."/>
            <person name="Upham N.S."/>
            <person name="Stajich J.E."/>
            <person name="Cuomo C.A."/>
            <person name="Cushion M.T."/>
            <person name="Kovacs J.A."/>
        </authorList>
    </citation>
    <scope>NUCLEOTIDE SEQUENCE [LARGE SCALE GENOMIC DNA]</scope>
    <source>
        <strain evidence="1 2">RABM</strain>
    </source>
</reference>
<proteinExistence type="predicted"/>
<evidence type="ECO:0000313" key="1">
    <source>
        <dbReference type="EMBL" id="KAG4304579.1"/>
    </source>
</evidence>
<name>A0ACB7CHB2_9ASCO</name>
<sequence length="1177" mass="137438">MTSTKLTIIYNDNFDLWPLISPILQKYLPLRNLHWKYNNRSFKSIHYLDVDIKPYTQINSDEKPHQLLSFLDMPYLNLFLVKCDDIETYRNQVRPMIRMWYSSVLAKKNQEWLIIHVILQSDSLSVNKNTSSKFLTIKTSVYDKIKADFNILKKDRCVQLRLGDIDEIDLWQDLIAKMKEGILTSFNTRIAQYEEDIKKIDSQKTLPGWNYCTFFILKEGLAQSFEHMSLIKDSLIQYDELELSFYQTLRDNQLTWFGNAGGTHPNDDSESILNISKKPYRIFILQNTISLFDFRIYLFARQCHLLLRLGEYAEILQRGRKFITTMAATLRKHEETLIPWFIESWVFTSVYNLINITNGMSNDRNVSSLRGELLFLIRLQLDKIGIALGHIPKNLLFSDKFINTSINDKKTRLEKCEHITNARLIQIMDSKEEFLKEYYDLNQRILKEFQYGNKPNSEKKILSDIAAFQYYLKQYKKASEVLKNMPELYSKNGWGKISCSIMQTYASCSLEIGDIEGYVKSCLSLLKSEKYLSKDKIEFYIKEIEKYSKILNNDILYPLENYFSTQLNTFIDQFEDKDSYSLELILINEISMDIPVDSISVKMHKESDSQEVYFIKENITIKYGKNIINLLSNITSLGNHIIEVIKIKIGKIFLLKNFLHLGKKLRIALFPRVGSLNVNAILPTDVLHNEQSKISIEIDPGKNDIVSGHLDIKFNAQNIKVNISKTEAYLFDKGINDFTEKKSSNLEKKMSLYKLKKVSENNIFSFGAINPSQILTLVIPYFSDNEFSEIKKKVKVSVKYTTKSSESYIFLSSFVVPLSLPLSLDIQNYFKKHCLFSQFIVSFNTISLRIIDTKLENSEIFSVFSGNVSNETLLLASQPISFIFKIIKKEKNYSNHEQLIFNIIYRTLEDEILYVVSKMLFHELQLNNFHKYYLYIVQIFKKFQQLKINYNDYGLKQTIFSKDHLNYWEEELALIKTSDRTKLIEILQKIMLEFENISISKELLNCPQKRIRVPIKIPIIHVLHSVDFVVKSDVNANDSVYSVSKITVGEHLHAEIRIQQILGCETDKNLLEKSEFFYEIHIDSNIWLFSGHKKASFFVKDGYLKVFPIILIPLKSGHLMLPTIDITTTETSIHFEVDYNYNMKHILVLPSESSVTFHLGSFHRSELSHSKDLSNHL</sequence>
<protein>
    <submittedName>
        <fullName evidence="1">Uncharacterized protein</fullName>
    </submittedName>
</protein>
<accession>A0ACB7CHB2</accession>